<dbReference type="Proteomes" id="UP000092993">
    <property type="component" value="Unassembled WGS sequence"/>
</dbReference>
<organism evidence="1 2">
    <name type="scientific">Grifola frondosa</name>
    <name type="common">Maitake</name>
    <name type="synonym">Polyporus frondosus</name>
    <dbReference type="NCBI Taxonomy" id="5627"/>
    <lineage>
        <taxon>Eukaryota</taxon>
        <taxon>Fungi</taxon>
        <taxon>Dikarya</taxon>
        <taxon>Basidiomycota</taxon>
        <taxon>Agaricomycotina</taxon>
        <taxon>Agaricomycetes</taxon>
        <taxon>Polyporales</taxon>
        <taxon>Grifolaceae</taxon>
        <taxon>Grifola</taxon>
    </lineage>
</organism>
<keyword evidence="2" id="KW-1185">Reference proteome</keyword>
<dbReference type="EMBL" id="LUGG01000002">
    <property type="protein sequence ID" value="OBZ77409.1"/>
    <property type="molecule type" value="Genomic_DNA"/>
</dbReference>
<reference evidence="1 2" key="1">
    <citation type="submission" date="2016-03" db="EMBL/GenBank/DDBJ databases">
        <title>Whole genome sequencing of Grifola frondosa 9006-11.</title>
        <authorList>
            <person name="Min B."/>
            <person name="Park H."/>
            <person name="Kim J.-G."/>
            <person name="Cho H."/>
            <person name="Oh Y.-L."/>
            <person name="Kong W.-S."/>
            <person name="Choi I.-G."/>
        </authorList>
    </citation>
    <scope>NUCLEOTIDE SEQUENCE [LARGE SCALE GENOMIC DNA]</scope>
    <source>
        <strain evidence="1 2">9006-11</strain>
    </source>
</reference>
<protein>
    <submittedName>
        <fullName evidence="1">Uncharacterized protein</fullName>
    </submittedName>
</protein>
<proteinExistence type="predicted"/>
<dbReference type="AlphaFoldDB" id="A0A1C7MLS6"/>
<gene>
    <name evidence="1" type="ORF">A0H81_02295</name>
</gene>
<evidence type="ECO:0000313" key="2">
    <source>
        <dbReference type="Proteomes" id="UP000092993"/>
    </source>
</evidence>
<name>A0A1C7MLS6_GRIFR</name>
<comment type="caution">
    <text evidence="1">The sequence shown here is derived from an EMBL/GenBank/DDBJ whole genome shotgun (WGS) entry which is preliminary data.</text>
</comment>
<sequence length="114" mass="12851">MHKKNWAHLTLIAGTDVMYDHEYEEPLGCREFDPDPDTPSDNYLWDLPELIPISDSYYGTCFESDGDHGLHCPYYESMVAEMGEVDGDGGMRVVQIERAEDESGHMLFGADSGK</sequence>
<evidence type="ECO:0000313" key="1">
    <source>
        <dbReference type="EMBL" id="OBZ77409.1"/>
    </source>
</evidence>
<accession>A0A1C7MLS6</accession>